<organism evidence="5 6">
    <name type="scientific">Dreissena polymorpha</name>
    <name type="common">Zebra mussel</name>
    <name type="synonym">Mytilus polymorpha</name>
    <dbReference type="NCBI Taxonomy" id="45954"/>
    <lineage>
        <taxon>Eukaryota</taxon>
        <taxon>Metazoa</taxon>
        <taxon>Spiralia</taxon>
        <taxon>Lophotrochozoa</taxon>
        <taxon>Mollusca</taxon>
        <taxon>Bivalvia</taxon>
        <taxon>Autobranchia</taxon>
        <taxon>Heteroconchia</taxon>
        <taxon>Euheterodonta</taxon>
        <taxon>Imparidentia</taxon>
        <taxon>Neoheterodontei</taxon>
        <taxon>Myida</taxon>
        <taxon>Dreissenoidea</taxon>
        <taxon>Dreissenidae</taxon>
        <taxon>Dreissena</taxon>
    </lineage>
</organism>
<feature type="compositionally biased region" description="Basic and acidic residues" evidence="3">
    <location>
        <begin position="254"/>
        <end position="270"/>
    </location>
</feature>
<feature type="domain" description="RRM" evidence="4">
    <location>
        <begin position="36"/>
        <end position="109"/>
    </location>
</feature>
<feature type="compositionally biased region" description="Gly residues" evidence="3">
    <location>
        <begin position="240"/>
        <end position="253"/>
    </location>
</feature>
<proteinExistence type="predicted"/>
<feature type="domain" description="RRM" evidence="4">
    <location>
        <begin position="154"/>
        <end position="227"/>
    </location>
</feature>
<keyword evidence="6" id="KW-1185">Reference proteome</keyword>
<evidence type="ECO:0000313" key="6">
    <source>
        <dbReference type="Proteomes" id="UP000828390"/>
    </source>
</evidence>
<dbReference type="InterPro" id="IPR012677">
    <property type="entry name" value="Nucleotide-bd_a/b_plait_sf"/>
</dbReference>
<evidence type="ECO:0000313" key="5">
    <source>
        <dbReference type="EMBL" id="KAH3822346.1"/>
    </source>
</evidence>
<dbReference type="PROSITE" id="PS50102">
    <property type="entry name" value="RRM"/>
    <property type="match status" value="2"/>
</dbReference>
<dbReference type="InterPro" id="IPR035979">
    <property type="entry name" value="RBD_domain_sf"/>
</dbReference>
<dbReference type="Pfam" id="PF00076">
    <property type="entry name" value="RRM_1"/>
    <property type="match status" value="2"/>
</dbReference>
<evidence type="ECO:0000259" key="4">
    <source>
        <dbReference type="PROSITE" id="PS50102"/>
    </source>
</evidence>
<accession>A0A9D4GRM5</accession>
<dbReference type="SMART" id="SM00360">
    <property type="entry name" value="RRM"/>
    <property type="match status" value="2"/>
</dbReference>
<feature type="compositionally biased region" description="Basic and acidic residues" evidence="3">
    <location>
        <begin position="1"/>
        <end position="15"/>
    </location>
</feature>
<evidence type="ECO:0000256" key="2">
    <source>
        <dbReference type="PROSITE-ProRule" id="PRU00176"/>
    </source>
</evidence>
<dbReference type="Proteomes" id="UP000828390">
    <property type="component" value="Unassembled WGS sequence"/>
</dbReference>
<dbReference type="AlphaFoldDB" id="A0A9D4GRM5"/>
<dbReference type="PANTHER" id="PTHR23236">
    <property type="entry name" value="EUKARYOTIC TRANSLATION INITIATION FACTOR 4B/4H"/>
    <property type="match status" value="1"/>
</dbReference>
<dbReference type="InterPro" id="IPR000504">
    <property type="entry name" value="RRM_dom"/>
</dbReference>
<feature type="region of interest" description="Disordered" evidence="3">
    <location>
        <begin position="1"/>
        <end position="35"/>
    </location>
</feature>
<dbReference type="GO" id="GO:0003723">
    <property type="term" value="F:RNA binding"/>
    <property type="evidence" value="ECO:0007669"/>
    <property type="project" value="UniProtKB-UniRule"/>
</dbReference>
<evidence type="ECO:0000256" key="1">
    <source>
        <dbReference type="ARBA" id="ARBA00022884"/>
    </source>
</evidence>
<feature type="region of interest" description="Disordered" evidence="3">
    <location>
        <begin position="108"/>
        <end position="151"/>
    </location>
</feature>
<feature type="compositionally biased region" description="Basic and acidic residues" evidence="3">
    <location>
        <begin position="140"/>
        <end position="151"/>
    </location>
</feature>
<reference evidence="5" key="2">
    <citation type="submission" date="2020-11" db="EMBL/GenBank/DDBJ databases">
        <authorList>
            <person name="McCartney M.A."/>
            <person name="Auch B."/>
            <person name="Kono T."/>
            <person name="Mallez S."/>
            <person name="Becker A."/>
            <person name="Gohl D.M."/>
            <person name="Silverstein K.A.T."/>
            <person name="Koren S."/>
            <person name="Bechman K.B."/>
            <person name="Herman A."/>
            <person name="Abrahante J.E."/>
            <person name="Garbe J."/>
        </authorList>
    </citation>
    <scope>NUCLEOTIDE SEQUENCE</scope>
    <source>
        <strain evidence="5">Duluth1</strain>
        <tissue evidence="5">Whole animal</tissue>
    </source>
</reference>
<dbReference type="PANTHER" id="PTHR23236:SF2">
    <property type="entry name" value="EUKARYOTIC TRANSLATION INITIATION FACTOR 4B"/>
    <property type="match status" value="1"/>
</dbReference>
<dbReference type="EMBL" id="JAIWYP010000005">
    <property type="protein sequence ID" value="KAH3822346.1"/>
    <property type="molecule type" value="Genomic_DNA"/>
</dbReference>
<evidence type="ECO:0000256" key="3">
    <source>
        <dbReference type="SAM" id="MobiDB-lite"/>
    </source>
</evidence>
<comment type="caution">
    <text evidence="5">The sequence shown here is derived from an EMBL/GenBank/DDBJ whole genome shotgun (WGS) entry which is preliminary data.</text>
</comment>
<protein>
    <recommendedName>
        <fullName evidence="4">RRM domain-containing protein</fullName>
    </recommendedName>
</protein>
<sequence length="287" mass="32048">MSYRGDRGGDRERRPRAPMNYRGPEDDKKVPNNPPFRAFIGNLSYDATEEHIQDFFGESAVSVDLLESGGRPRGYGFVEFDSRQALIDALGMNDEMLMNRKLRIDLAGEQQKRGESDQSYSAPRDNNRSARAPPAPKNFRGPEDMSRVSKDPPFRAFIGNLSFQATEEDVQDFFGQDAVSVQLLEDGGRPRGYGFVEFETRQALIDALGMNDEMFMSRKIRVDLAGESQQGGDSSRRGGGRGGGRGRGGGGRGGYRDDAGPYRREDKWGSDSKPSYNDRGPRKQYFD</sequence>
<gene>
    <name evidence="5" type="ORF">DPMN_124123</name>
</gene>
<name>A0A9D4GRM5_DREPO</name>
<feature type="region of interest" description="Disordered" evidence="3">
    <location>
        <begin position="225"/>
        <end position="287"/>
    </location>
</feature>
<dbReference type="SUPFAM" id="SSF54928">
    <property type="entry name" value="RNA-binding domain, RBD"/>
    <property type="match status" value="2"/>
</dbReference>
<dbReference type="Gene3D" id="3.30.70.330">
    <property type="match status" value="2"/>
</dbReference>
<keyword evidence="1 2" id="KW-0694">RNA-binding</keyword>
<dbReference type="OrthoDB" id="1748655at2759"/>
<reference evidence="5" key="1">
    <citation type="journal article" date="2019" name="bioRxiv">
        <title>The Genome of the Zebra Mussel, Dreissena polymorpha: A Resource for Invasive Species Research.</title>
        <authorList>
            <person name="McCartney M.A."/>
            <person name="Auch B."/>
            <person name="Kono T."/>
            <person name="Mallez S."/>
            <person name="Zhang Y."/>
            <person name="Obille A."/>
            <person name="Becker A."/>
            <person name="Abrahante J.E."/>
            <person name="Garbe J."/>
            <person name="Badalamenti J.P."/>
            <person name="Herman A."/>
            <person name="Mangelson H."/>
            <person name="Liachko I."/>
            <person name="Sullivan S."/>
            <person name="Sone E.D."/>
            <person name="Koren S."/>
            <person name="Silverstein K.A.T."/>
            <person name="Beckman K.B."/>
            <person name="Gohl D.M."/>
        </authorList>
    </citation>
    <scope>NUCLEOTIDE SEQUENCE</scope>
    <source>
        <strain evidence="5">Duluth1</strain>
        <tissue evidence="5">Whole animal</tissue>
    </source>
</reference>